<evidence type="ECO:0000313" key="4">
    <source>
        <dbReference type="Proteomes" id="UP000694620"/>
    </source>
</evidence>
<evidence type="ECO:0000259" key="2">
    <source>
        <dbReference type="Pfam" id="PF12480"/>
    </source>
</evidence>
<dbReference type="GeneTree" id="ENSGT00980000202393"/>
<feature type="domain" description="Golgi associated RAB2 interactor protein-like Rab2B-binding" evidence="2">
    <location>
        <begin position="141"/>
        <end position="191"/>
    </location>
</feature>
<organism evidence="3 4">
    <name type="scientific">Erpetoichthys calabaricus</name>
    <name type="common">Rope fish</name>
    <name type="synonym">Calamoichthys calabaricus</name>
    <dbReference type="NCBI Taxonomy" id="27687"/>
    <lineage>
        <taxon>Eukaryota</taxon>
        <taxon>Metazoa</taxon>
        <taxon>Chordata</taxon>
        <taxon>Craniata</taxon>
        <taxon>Vertebrata</taxon>
        <taxon>Euteleostomi</taxon>
        <taxon>Actinopterygii</taxon>
        <taxon>Polypteriformes</taxon>
        <taxon>Polypteridae</taxon>
        <taxon>Erpetoichthys</taxon>
    </lineage>
</organism>
<proteinExistence type="inferred from homology"/>
<keyword evidence="4" id="KW-1185">Reference proteome</keyword>
<evidence type="ECO:0000313" key="3">
    <source>
        <dbReference type="Ensembl" id="ENSECRP00000029781.1"/>
    </source>
</evidence>
<accession>A0A8C4TID8</accession>
<dbReference type="GO" id="GO:0005634">
    <property type="term" value="C:nucleus"/>
    <property type="evidence" value="ECO:0007669"/>
    <property type="project" value="TreeGrafter"/>
</dbReference>
<dbReference type="Ensembl" id="ENSECRT00000030415.1">
    <property type="protein sequence ID" value="ENSECRP00000029781.1"/>
    <property type="gene ID" value="ENSECRG00000020216.1"/>
</dbReference>
<dbReference type="PANTHER" id="PTHR22574:SF14">
    <property type="entry name" value="INTEGRAL MEMBRANE PROTEIN"/>
    <property type="match status" value="1"/>
</dbReference>
<dbReference type="InterPro" id="IPR022168">
    <property type="entry name" value="GARIL-like_Rab2B-bd"/>
</dbReference>
<evidence type="ECO:0000256" key="1">
    <source>
        <dbReference type="ARBA" id="ARBA00038379"/>
    </source>
</evidence>
<dbReference type="Proteomes" id="UP000694620">
    <property type="component" value="Chromosome 14"/>
</dbReference>
<dbReference type="Pfam" id="PF12480">
    <property type="entry name" value="GARIL_Rab2_bd"/>
    <property type="match status" value="1"/>
</dbReference>
<reference evidence="3" key="1">
    <citation type="submission" date="2021-06" db="EMBL/GenBank/DDBJ databases">
        <authorList>
            <consortium name="Wellcome Sanger Institute Data Sharing"/>
        </authorList>
    </citation>
    <scope>NUCLEOTIDE SEQUENCE [LARGE SCALE GENOMIC DNA]</scope>
</reference>
<dbReference type="PANTHER" id="PTHR22574">
    <property type="match status" value="1"/>
</dbReference>
<dbReference type="AlphaFoldDB" id="A0A8C4TID8"/>
<reference evidence="3" key="3">
    <citation type="submission" date="2025-09" db="UniProtKB">
        <authorList>
            <consortium name="Ensembl"/>
        </authorList>
    </citation>
    <scope>IDENTIFICATION</scope>
</reference>
<comment type="similarity">
    <text evidence="1">Belongs to the GARIN family.</text>
</comment>
<name>A0A8C4TID8_ERPCA</name>
<sequence length="216" mass="24542">FTRPHLKASPDSNIIHPHTRFSRAPVVPCSLITPPSLSSSTLAPNRMCLMDQIPSECPVLTVSNTRLGLTAAAFKLTCNGLLRKFLRRQRLCPICDQFIFESSFVEFAESSQVSRLLDRRTVITVGITSSDPKLLQRHPLLALESVKLYVVSAEWQQLRVEVLNGPVYHLQLLAPEGLERLVFSMWVELLRRARYKISRSILPFLSILLYRVAYLL</sequence>
<protein>
    <recommendedName>
        <fullName evidence="2">Golgi associated RAB2 interactor protein-like Rab2B-binding domain-containing protein</fullName>
    </recommendedName>
</protein>
<reference evidence="3" key="2">
    <citation type="submission" date="2025-08" db="UniProtKB">
        <authorList>
            <consortium name="Ensembl"/>
        </authorList>
    </citation>
    <scope>IDENTIFICATION</scope>
</reference>